<dbReference type="InterPro" id="IPR011990">
    <property type="entry name" value="TPR-like_helical_dom_sf"/>
</dbReference>
<dbReference type="InterPro" id="IPR036890">
    <property type="entry name" value="HATPase_C_sf"/>
</dbReference>
<dbReference type="EMBL" id="JAGJCB010000008">
    <property type="protein sequence ID" value="MBP0904089.1"/>
    <property type="molecule type" value="Genomic_DNA"/>
</dbReference>
<dbReference type="PANTHER" id="PTHR34220">
    <property type="entry name" value="SENSOR HISTIDINE KINASE YPDA"/>
    <property type="match status" value="1"/>
</dbReference>
<gene>
    <name evidence="5" type="ORF">J8H85_09630</name>
</gene>
<sequence length="693" mass="78655">MKRLLPTVMLLFLSVFVCAQQKEIDSLNELLKKHKELDTIRLNILNSLSYHYESVNTEHGLVVSDQAIALAQKLNYKEQLARAYINKANNYISAGKDSLALKLYYKTLDIFNSKNSLEGSAKVFYGIARIHQNWADYNTAILYYNKGFQIFELKQDNLKMAKMLNGIGICQMYSNEYSKAIETFIKALRYYETENYTETTEYGIVLTNIGIIYNRMGNKLNLALKYNEQAVEVLKKTGYKIGLSNSLNNLANTYDNLKQPLKAIELQQESYNICKEVGYKAGMASALTNIGIAYTSVPDNEKAIHYLKQALPIYNELGNKYNLSIVEYYLGETFLEMPSSKSNLLKAEYHLMQAYKISKETGNLQIQADANNTLSKLFGLRGDYKNALEFKTVATVLKDSMASQDLKDEITRLEVKYEYDKKADLVKAEHDKNQALANAEIERQKLIKKGSIISGVVLFLLAISGLFLYKRKRDAVTQKQEAEFNTKVANTELKALRAQMNPHFIFNSLNSVNDYISKNDVESASTYLTKFAKIMRQTLENSNQNEISLEDDLKVLDLYLQIESMRLKNKFTYKIKVDDAIDTENTLVPPLILQPFIENSIWHGISKKESEGHIDIGIKKEGNMLVCTVDDNGVGRTLNAATGSTENKSLGISITKSRIDILNKKKNTNGDVKMIDKEQGVRVEVMLPLQLAF</sequence>
<dbReference type="Pfam" id="PF13424">
    <property type="entry name" value="TPR_12"/>
    <property type="match status" value="1"/>
</dbReference>
<dbReference type="SMART" id="SM00028">
    <property type="entry name" value="TPR"/>
    <property type="match status" value="6"/>
</dbReference>
<evidence type="ECO:0000256" key="2">
    <source>
        <dbReference type="SAM" id="Phobius"/>
    </source>
</evidence>
<feature type="repeat" description="TPR" evidence="1">
    <location>
        <begin position="161"/>
        <end position="194"/>
    </location>
</feature>
<keyword evidence="1" id="KW-0802">TPR repeat</keyword>
<evidence type="ECO:0000256" key="1">
    <source>
        <dbReference type="PROSITE-ProRule" id="PRU00339"/>
    </source>
</evidence>
<keyword evidence="6" id="KW-1185">Reference proteome</keyword>
<dbReference type="PROSITE" id="PS50005">
    <property type="entry name" value="TPR"/>
    <property type="match status" value="2"/>
</dbReference>
<dbReference type="Gene3D" id="1.25.40.10">
    <property type="entry name" value="Tetratricopeptide repeat domain"/>
    <property type="match status" value="2"/>
</dbReference>
<name>A0ABS4BU26_9FLAO</name>
<dbReference type="Proteomes" id="UP000670776">
    <property type="component" value="Unassembled WGS sequence"/>
</dbReference>
<evidence type="ECO:0000259" key="4">
    <source>
        <dbReference type="Pfam" id="PF06580"/>
    </source>
</evidence>
<organism evidence="5 6">
    <name type="scientific">Mariniflexile gromovii</name>
    <dbReference type="NCBI Taxonomy" id="362523"/>
    <lineage>
        <taxon>Bacteria</taxon>
        <taxon>Pseudomonadati</taxon>
        <taxon>Bacteroidota</taxon>
        <taxon>Flavobacteriia</taxon>
        <taxon>Flavobacteriales</taxon>
        <taxon>Flavobacteriaceae</taxon>
        <taxon>Mariniflexile</taxon>
    </lineage>
</organism>
<feature type="domain" description="Signal transduction histidine kinase internal region" evidence="4">
    <location>
        <begin position="491"/>
        <end position="571"/>
    </location>
</feature>
<dbReference type="InterPro" id="IPR010559">
    <property type="entry name" value="Sig_transdc_His_kin_internal"/>
</dbReference>
<proteinExistence type="predicted"/>
<feature type="repeat" description="TPR" evidence="1">
    <location>
        <begin position="284"/>
        <end position="317"/>
    </location>
</feature>
<dbReference type="Pfam" id="PF06580">
    <property type="entry name" value="His_kinase"/>
    <property type="match status" value="1"/>
</dbReference>
<dbReference type="InterPro" id="IPR050640">
    <property type="entry name" value="Bact_2-comp_sensor_kinase"/>
</dbReference>
<dbReference type="RefSeq" id="WP_209654988.1">
    <property type="nucleotide sequence ID" value="NZ_JAGJCB010000008.1"/>
</dbReference>
<dbReference type="SUPFAM" id="SSF55874">
    <property type="entry name" value="ATPase domain of HSP90 chaperone/DNA topoisomerase II/histidine kinase"/>
    <property type="match status" value="1"/>
</dbReference>
<dbReference type="InterPro" id="IPR019734">
    <property type="entry name" value="TPR_rpt"/>
</dbReference>
<feature type="transmembrane region" description="Helical" evidence="2">
    <location>
        <begin position="450"/>
        <end position="469"/>
    </location>
</feature>
<feature type="chain" id="PRO_5047132861" evidence="3">
    <location>
        <begin position="20"/>
        <end position="693"/>
    </location>
</feature>
<evidence type="ECO:0000313" key="6">
    <source>
        <dbReference type="Proteomes" id="UP000670776"/>
    </source>
</evidence>
<reference evidence="5 6" key="1">
    <citation type="submission" date="2021-04" db="EMBL/GenBank/DDBJ databases">
        <title>Mariniflexile gromovii gen. nov., sp. nov., a gliding bacterium isolated from the sea urchin Strongylocentrotus intermedius.</title>
        <authorList>
            <person name="Ko S."/>
            <person name="Le V."/>
            <person name="Ahn C.-Y."/>
            <person name="Oh H.-M."/>
        </authorList>
    </citation>
    <scope>NUCLEOTIDE SEQUENCE [LARGE SCALE GENOMIC DNA]</scope>
    <source>
        <strain evidence="5 6">KCTC 12570</strain>
    </source>
</reference>
<keyword evidence="2" id="KW-0812">Transmembrane</keyword>
<dbReference type="SUPFAM" id="SSF48452">
    <property type="entry name" value="TPR-like"/>
    <property type="match status" value="2"/>
</dbReference>
<keyword evidence="2" id="KW-1133">Transmembrane helix</keyword>
<comment type="caution">
    <text evidence="5">The sequence shown here is derived from an EMBL/GenBank/DDBJ whole genome shotgun (WGS) entry which is preliminary data.</text>
</comment>
<protein>
    <submittedName>
        <fullName evidence="5">Tetratricopeptide repeat protein</fullName>
    </submittedName>
</protein>
<accession>A0ABS4BU26</accession>
<keyword evidence="3" id="KW-0732">Signal</keyword>
<evidence type="ECO:0000313" key="5">
    <source>
        <dbReference type="EMBL" id="MBP0904089.1"/>
    </source>
</evidence>
<keyword evidence="2" id="KW-0472">Membrane</keyword>
<dbReference type="Gene3D" id="3.30.565.10">
    <property type="entry name" value="Histidine kinase-like ATPase, C-terminal domain"/>
    <property type="match status" value="1"/>
</dbReference>
<feature type="signal peptide" evidence="3">
    <location>
        <begin position="1"/>
        <end position="19"/>
    </location>
</feature>
<evidence type="ECO:0000256" key="3">
    <source>
        <dbReference type="SAM" id="SignalP"/>
    </source>
</evidence>
<dbReference type="PANTHER" id="PTHR34220:SF7">
    <property type="entry name" value="SENSOR HISTIDINE KINASE YPDA"/>
    <property type="match status" value="1"/>
</dbReference>